<dbReference type="Pfam" id="PF00580">
    <property type="entry name" value="UvrD-helicase"/>
    <property type="match status" value="1"/>
</dbReference>
<feature type="domain" description="UvrD-like helicase ATP-binding" evidence="6">
    <location>
        <begin position="4"/>
        <end position="288"/>
    </location>
</feature>
<keyword evidence="1 5" id="KW-0547">Nucleotide-binding</keyword>
<dbReference type="InterPro" id="IPR014016">
    <property type="entry name" value="UvrD-like_ATP-bd"/>
</dbReference>
<keyword evidence="3 5" id="KW-0347">Helicase</keyword>
<evidence type="ECO:0000256" key="3">
    <source>
        <dbReference type="ARBA" id="ARBA00022806"/>
    </source>
</evidence>
<dbReference type="GO" id="GO:0016787">
    <property type="term" value="F:hydrolase activity"/>
    <property type="evidence" value="ECO:0007669"/>
    <property type="project" value="UniProtKB-UniRule"/>
</dbReference>
<dbReference type="Gene3D" id="3.40.50.300">
    <property type="entry name" value="P-loop containing nucleotide triphosphate hydrolases"/>
    <property type="match status" value="2"/>
</dbReference>
<protein>
    <recommendedName>
        <fullName evidence="6">UvrD-like helicase ATP-binding domain-containing protein</fullName>
    </recommendedName>
</protein>
<dbReference type="InterPro" id="IPR027785">
    <property type="entry name" value="UvrD-like_helicase_C"/>
</dbReference>
<organism evidence="7 8">
    <name type="scientific">Flexivirga oryzae</name>
    <dbReference type="NCBI Taxonomy" id="1794944"/>
    <lineage>
        <taxon>Bacteria</taxon>
        <taxon>Bacillati</taxon>
        <taxon>Actinomycetota</taxon>
        <taxon>Actinomycetes</taxon>
        <taxon>Micrococcales</taxon>
        <taxon>Dermacoccaceae</taxon>
        <taxon>Flexivirga</taxon>
    </lineage>
</organism>
<keyword evidence="8" id="KW-1185">Reference proteome</keyword>
<keyword evidence="2 5" id="KW-0378">Hydrolase</keyword>
<dbReference type="RefSeq" id="WP_183318923.1">
    <property type="nucleotide sequence ID" value="NZ_JACHVQ010000001.1"/>
</dbReference>
<dbReference type="GO" id="GO:0000725">
    <property type="term" value="P:recombinational repair"/>
    <property type="evidence" value="ECO:0007669"/>
    <property type="project" value="TreeGrafter"/>
</dbReference>
<name>A0A839MYY2_9MICO</name>
<dbReference type="EMBL" id="JACHVQ010000001">
    <property type="protein sequence ID" value="MBB2890660.1"/>
    <property type="molecule type" value="Genomic_DNA"/>
</dbReference>
<proteinExistence type="predicted"/>
<dbReference type="AlphaFoldDB" id="A0A839MYY2"/>
<evidence type="ECO:0000313" key="8">
    <source>
        <dbReference type="Proteomes" id="UP000559182"/>
    </source>
</evidence>
<evidence type="ECO:0000259" key="6">
    <source>
        <dbReference type="PROSITE" id="PS51198"/>
    </source>
</evidence>
<gene>
    <name evidence="7" type="ORF">FHU39_000644</name>
</gene>
<dbReference type="Proteomes" id="UP000559182">
    <property type="component" value="Unassembled WGS sequence"/>
</dbReference>
<dbReference type="PANTHER" id="PTHR11070">
    <property type="entry name" value="UVRD / RECB / PCRA DNA HELICASE FAMILY MEMBER"/>
    <property type="match status" value="1"/>
</dbReference>
<accession>A0A839MYY2</accession>
<dbReference type="InterPro" id="IPR027417">
    <property type="entry name" value="P-loop_NTPase"/>
</dbReference>
<keyword evidence="4 5" id="KW-0067">ATP-binding</keyword>
<evidence type="ECO:0000313" key="7">
    <source>
        <dbReference type="EMBL" id="MBB2890660.1"/>
    </source>
</evidence>
<dbReference type="Pfam" id="PF13538">
    <property type="entry name" value="UvrD_C_2"/>
    <property type="match status" value="1"/>
</dbReference>
<dbReference type="GO" id="GO:0003677">
    <property type="term" value="F:DNA binding"/>
    <property type="evidence" value="ECO:0007669"/>
    <property type="project" value="InterPro"/>
</dbReference>
<feature type="binding site" evidence="5">
    <location>
        <begin position="25"/>
        <end position="32"/>
    </location>
    <ligand>
        <name>ATP</name>
        <dbReference type="ChEBI" id="CHEBI:30616"/>
    </ligand>
</feature>
<dbReference type="SUPFAM" id="SSF52540">
    <property type="entry name" value="P-loop containing nucleoside triphosphate hydrolases"/>
    <property type="match status" value="1"/>
</dbReference>
<dbReference type="PROSITE" id="PS51198">
    <property type="entry name" value="UVRD_HELICASE_ATP_BIND"/>
    <property type="match status" value="1"/>
</dbReference>
<sequence length="572" mass="62738">MTFELDTSQRTAVDIAPEDRQIVLAGPGAGKSEVVGALAAHLVEDDEVDPDQILVISFSRAAVDVVEQRTAEVVDEGETVEVRTIDSLAHEVIVELSDDEPAFRGYDKAIQQATELLRDSDEPVFDNLRHVVIDEVQDVVGIRADFVLMLLRRGVATDTGFTLLGDTMQALYDFQLTKEHPKTCFDLLQSIKGSFDPRVVELNCDHRSRTDTARAISGVRSELLNLVAMPRLRRLQAALADISPLGDFDQDAVETVAAWSGRTAFLCDTNARAALTAQRLSEFGLRSETATSVLDAGLPPWIARALADHESDTIEFDEFTGLAEGSGCPDPVASWRLARSLDHSGSALSIPRLAAALNSPRGRGLFRRTPQSPVLVSTVHRAKGLEFDNVVLVDPNDWSWDDDTDRASTMLYVAMSRAYARVTTVDGISSQQWHRREDAARAIWTREPWRKRGLLGFLVEPWMARDLGPAECRLDDVVGQPVSWEEGESFLLDGDEIPSWVATVGDSAVAKTGAELGQFITRKIFGSVTPTFRGARVDGLETAVGAPRQDALGRHGMWLAARLSGPVELDWK</sequence>
<evidence type="ECO:0000256" key="2">
    <source>
        <dbReference type="ARBA" id="ARBA00022801"/>
    </source>
</evidence>
<evidence type="ECO:0000256" key="1">
    <source>
        <dbReference type="ARBA" id="ARBA00022741"/>
    </source>
</evidence>
<comment type="caution">
    <text evidence="7">The sequence shown here is derived from an EMBL/GenBank/DDBJ whole genome shotgun (WGS) entry which is preliminary data.</text>
</comment>
<dbReference type="PANTHER" id="PTHR11070:SF2">
    <property type="entry name" value="ATP-DEPENDENT DNA HELICASE SRS2"/>
    <property type="match status" value="1"/>
</dbReference>
<evidence type="ECO:0000256" key="4">
    <source>
        <dbReference type="ARBA" id="ARBA00022840"/>
    </source>
</evidence>
<dbReference type="GO" id="GO:0043138">
    <property type="term" value="F:3'-5' DNA helicase activity"/>
    <property type="evidence" value="ECO:0007669"/>
    <property type="project" value="TreeGrafter"/>
</dbReference>
<dbReference type="GO" id="GO:0005524">
    <property type="term" value="F:ATP binding"/>
    <property type="evidence" value="ECO:0007669"/>
    <property type="project" value="UniProtKB-UniRule"/>
</dbReference>
<reference evidence="7 8" key="1">
    <citation type="submission" date="2020-08" db="EMBL/GenBank/DDBJ databases">
        <title>Sequencing the genomes of 1000 actinobacteria strains.</title>
        <authorList>
            <person name="Klenk H.-P."/>
        </authorList>
    </citation>
    <scope>NUCLEOTIDE SEQUENCE [LARGE SCALE GENOMIC DNA]</scope>
    <source>
        <strain evidence="7 8">DSM 105369</strain>
    </source>
</reference>
<evidence type="ECO:0000256" key="5">
    <source>
        <dbReference type="PROSITE-ProRule" id="PRU00560"/>
    </source>
</evidence>
<dbReference type="InterPro" id="IPR000212">
    <property type="entry name" value="DNA_helicase_UvrD/REP"/>
</dbReference>